<dbReference type="Gene3D" id="2.40.70.10">
    <property type="entry name" value="Acid Proteases"/>
    <property type="match status" value="1"/>
</dbReference>
<organism evidence="3 4">
    <name type="scientific">Aureobasidium pullulans</name>
    <name type="common">Black yeast</name>
    <name type="synonym">Pullularia pullulans</name>
    <dbReference type="NCBI Taxonomy" id="5580"/>
    <lineage>
        <taxon>Eukaryota</taxon>
        <taxon>Fungi</taxon>
        <taxon>Dikarya</taxon>
        <taxon>Ascomycota</taxon>
        <taxon>Pezizomycotina</taxon>
        <taxon>Dothideomycetes</taxon>
        <taxon>Dothideomycetidae</taxon>
        <taxon>Dothideales</taxon>
        <taxon>Saccotheciaceae</taxon>
        <taxon>Aureobasidium</taxon>
    </lineage>
</organism>
<reference evidence="3 4" key="1">
    <citation type="submission" date="2018-10" db="EMBL/GenBank/DDBJ databases">
        <title>Fifty Aureobasidium pullulans genomes reveal a recombining polyextremotolerant generalist.</title>
        <authorList>
            <person name="Gostincar C."/>
            <person name="Turk M."/>
            <person name="Zajc J."/>
            <person name="Gunde-Cimerman N."/>
        </authorList>
    </citation>
    <scope>NUCLEOTIDE SEQUENCE [LARGE SCALE GENOMIC DNA]</scope>
    <source>
        <strain evidence="3 4">EXF-11318</strain>
    </source>
</reference>
<keyword evidence="2" id="KW-1133">Transmembrane helix</keyword>
<keyword evidence="2" id="KW-0472">Membrane</keyword>
<dbReference type="PANTHER" id="PTHR16861">
    <property type="entry name" value="GLYCOPROTEIN 38"/>
    <property type="match status" value="1"/>
</dbReference>
<evidence type="ECO:0000256" key="1">
    <source>
        <dbReference type="SAM" id="MobiDB-lite"/>
    </source>
</evidence>
<evidence type="ECO:0000313" key="4">
    <source>
        <dbReference type="Proteomes" id="UP000308014"/>
    </source>
</evidence>
<dbReference type="InterPro" id="IPR021109">
    <property type="entry name" value="Peptidase_aspartic_dom_sf"/>
</dbReference>
<sequence length="637" mass="68728">MVFTFSDHKSTRACFSYISTVSCLLLFKQALAQSKINLDAHPWVLNYKSVGTFIRILVKEGLVPANTAQPVLMVCRPLSYTLKAFIDIIVGPWNAVSQLVDYPEQNLTFFPSLTQSSLFIQASACDTQDSACPLEQTGMWTQSGAHSLSNWVNSTISQASTWDTLAEPLRLDGSAVQSTDRIVLWSADRADGPYYLDGLAVTIASNYTVTYPEASISHTMDVGMLSLHTGSDTVNWTANNGSQVSYDPYLYKAYTMGDIPSISYGLHVGSVYPPVPGSLILGGYDRSRCISTPIVSSENKFTLAEIDLEVTSGGWPFVKKQSASDSNLLLDGNTGSNSSLTVIPNPGVPYLYLPGNTCKLIASFLPVALDENLGLYVWNTTDPSFKRIMTSPSAIKFSFRTDPGLEDISVPFALLNLTLDYPLANTPKQYFPCSPYTPSDGSTYHLGRAFLQAAFLGETGQTQKVFLAQAPGPGAKDEVITKLASTDSTLTAMANPPTWNATWTDYLRALPDDSTSTTSSTPDGSNELSGGAIAGIVIGAVGGIAIFAMAVFIVMRRRRKSRKPQTVHWGGHGSAFQDKDDPSGEGPVSESASDPIYEVASDQGKRDKANGAAEMEVPGYIGELEGSYAYRRSQVLT</sequence>
<proteinExistence type="predicted"/>
<dbReference type="AlphaFoldDB" id="A0A4S8VYY5"/>
<comment type="caution">
    <text evidence="3">The sequence shown here is derived from an EMBL/GenBank/DDBJ whole genome shotgun (WGS) entry which is preliminary data.</text>
</comment>
<accession>A0A4S8VYY5</accession>
<feature type="region of interest" description="Disordered" evidence="1">
    <location>
        <begin position="563"/>
        <end position="613"/>
    </location>
</feature>
<name>A0A4S8VYY5_AURPU</name>
<dbReference type="Proteomes" id="UP000308014">
    <property type="component" value="Unassembled WGS sequence"/>
</dbReference>
<evidence type="ECO:0000256" key="2">
    <source>
        <dbReference type="SAM" id="Phobius"/>
    </source>
</evidence>
<dbReference type="SUPFAM" id="SSF50630">
    <property type="entry name" value="Acid proteases"/>
    <property type="match status" value="1"/>
</dbReference>
<protein>
    <recommendedName>
        <fullName evidence="5">Peptidase A1 domain-containing protein</fullName>
    </recommendedName>
</protein>
<evidence type="ECO:0008006" key="5">
    <source>
        <dbReference type="Google" id="ProtNLM"/>
    </source>
</evidence>
<dbReference type="CDD" id="cd12087">
    <property type="entry name" value="TM_EGFR-like"/>
    <property type="match status" value="1"/>
</dbReference>
<evidence type="ECO:0000313" key="3">
    <source>
        <dbReference type="EMBL" id="THW17833.1"/>
    </source>
</evidence>
<gene>
    <name evidence="3" type="ORF">D6D24_03707</name>
</gene>
<feature type="transmembrane region" description="Helical" evidence="2">
    <location>
        <begin position="532"/>
        <end position="555"/>
    </location>
</feature>
<dbReference type="EMBL" id="QZAJ01000099">
    <property type="protein sequence ID" value="THW17833.1"/>
    <property type="molecule type" value="Genomic_DNA"/>
</dbReference>
<keyword evidence="2" id="KW-0812">Transmembrane</keyword>
<dbReference type="PANTHER" id="PTHR16861:SF4">
    <property type="entry name" value="SH3 DOMAIN PROTEIN (AFU_ORTHOLOGUE AFUA_1G13610)"/>
    <property type="match status" value="1"/>
</dbReference>